<evidence type="ECO:0000313" key="1">
    <source>
        <dbReference type="EMBL" id="KAG2578761.1"/>
    </source>
</evidence>
<reference evidence="1" key="1">
    <citation type="submission" date="2020-05" db="EMBL/GenBank/DDBJ databases">
        <title>WGS assembly of Panicum virgatum.</title>
        <authorList>
            <person name="Lovell J.T."/>
            <person name="Jenkins J."/>
            <person name="Shu S."/>
            <person name="Juenger T.E."/>
            <person name="Schmutz J."/>
        </authorList>
    </citation>
    <scope>NUCLEOTIDE SEQUENCE</scope>
    <source>
        <strain evidence="1">AP13</strain>
    </source>
</reference>
<keyword evidence="3" id="KW-1185">Reference proteome</keyword>
<comment type="caution">
    <text evidence="1">The sequence shown here is derived from an EMBL/GenBank/DDBJ whole genome shotgun (WGS) entry which is preliminary data.</text>
</comment>
<dbReference type="EMBL" id="CM029048">
    <property type="protein sequence ID" value="KAG2578761.1"/>
    <property type="molecule type" value="Genomic_DNA"/>
</dbReference>
<dbReference type="Proteomes" id="UP000823388">
    <property type="component" value="Chromosome 6N"/>
</dbReference>
<proteinExistence type="predicted"/>
<name>A0A8T0QZS3_PANVG</name>
<dbReference type="Proteomes" id="UP000823388">
    <property type="component" value="Chromosome 1K"/>
</dbReference>
<organism evidence="1 3">
    <name type="scientific">Panicum virgatum</name>
    <name type="common">Blackwell switchgrass</name>
    <dbReference type="NCBI Taxonomy" id="38727"/>
    <lineage>
        <taxon>Eukaryota</taxon>
        <taxon>Viridiplantae</taxon>
        <taxon>Streptophyta</taxon>
        <taxon>Embryophyta</taxon>
        <taxon>Tracheophyta</taxon>
        <taxon>Spermatophyta</taxon>
        <taxon>Magnoliopsida</taxon>
        <taxon>Liliopsida</taxon>
        <taxon>Poales</taxon>
        <taxon>Poaceae</taxon>
        <taxon>PACMAD clade</taxon>
        <taxon>Panicoideae</taxon>
        <taxon>Panicodae</taxon>
        <taxon>Paniceae</taxon>
        <taxon>Panicinae</taxon>
        <taxon>Panicum</taxon>
        <taxon>Panicum sect. Hiantes</taxon>
    </lineage>
</organism>
<evidence type="ECO:0000313" key="2">
    <source>
        <dbReference type="EMBL" id="KAG2657205.1"/>
    </source>
</evidence>
<sequence length="39" mass="4524">MQVRNFIELKRPESVTEDFTHLLSTLQEGTNDCWLLDGS</sequence>
<dbReference type="EMBL" id="CM029037">
    <property type="protein sequence ID" value="KAG2657205.1"/>
    <property type="molecule type" value="Genomic_DNA"/>
</dbReference>
<gene>
    <name evidence="2" type="ORF">PVAP13_1KG187300</name>
    <name evidence="1" type="ORF">PVAP13_6NG113300</name>
</gene>
<protein>
    <submittedName>
        <fullName evidence="1">Uncharacterized protein</fullName>
    </submittedName>
</protein>
<evidence type="ECO:0000313" key="3">
    <source>
        <dbReference type="Proteomes" id="UP000823388"/>
    </source>
</evidence>
<dbReference type="AlphaFoldDB" id="A0A8T0QZS3"/>
<accession>A0A8T0QZS3</accession>